<proteinExistence type="predicted"/>
<dbReference type="SMART" id="SM00347">
    <property type="entry name" value="HTH_MARR"/>
    <property type="match status" value="1"/>
</dbReference>
<dbReference type="GO" id="GO:0003700">
    <property type="term" value="F:DNA-binding transcription factor activity"/>
    <property type="evidence" value="ECO:0007669"/>
    <property type="project" value="InterPro"/>
</dbReference>
<dbReference type="SUPFAM" id="SSF46785">
    <property type="entry name" value="Winged helix' DNA-binding domain"/>
    <property type="match status" value="1"/>
</dbReference>
<dbReference type="InterPro" id="IPR039422">
    <property type="entry name" value="MarR/SlyA-like"/>
</dbReference>
<dbReference type="InterPro" id="IPR000835">
    <property type="entry name" value="HTH_MarR-typ"/>
</dbReference>
<gene>
    <name evidence="2" type="ORF">DY262_01155</name>
</gene>
<dbReference type="GO" id="GO:0006950">
    <property type="term" value="P:response to stress"/>
    <property type="evidence" value="ECO:0007669"/>
    <property type="project" value="TreeGrafter"/>
</dbReference>
<evidence type="ECO:0000313" key="2">
    <source>
        <dbReference type="EMBL" id="RFP82472.1"/>
    </source>
</evidence>
<reference evidence="2 3" key="1">
    <citation type="submission" date="2018-08" db="EMBL/GenBank/DDBJ databases">
        <title>Hydrogenophaga sp. LA-38 isolated from sludge.</title>
        <authorList>
            <person name="Im W.-T."/>
        </authorList>
    </citation>
    <scope>NUCLEOTIDE SEQUENCE [LARGE SCALE GENOMIC DNA]</scope>
    <source>
        <strain evidence="2 3">LA-38</strain>
    </source>
</reference>
<dbReference type="RefSeq" id="WP_116957163.1">
    <property type="nucleotide sequence ID" value="NZ_QVLS01000001.1"/>
</dbReference>
<comment type="caution">
    <text evidence="2">The sequence shown here is derived from an EMBL/GenBank/DDBJ whole genome shotgun (WGS) entry which is preliminary data.</text>
</comment>
<evidence type="ECO:0000313" key="3">
    <source>
        <dbReference type="Proteomes" id="UP000261931"/>
    </source>
</evidence>
<dbReference type="PANTHER" id="PTHR33164:SF57">
    <property type="entry name" value="MARR-FAMILY TRANSCRIPTIONAL REGULATOR"/>
    <property type="match status" value="1"/>
</dbReference>
<dbReference type="InterPro" id="IPR036388">
    <property type="entry name" value="WH-like_DNA-bd_sf"/>
</dbReference>
<dbReference type="Proteomes" id="UP000261931">
    <property type="component" value="Unassembled WGS sequence"/>
</dbReference>
<protein>
    <submittedName>
        <fullName evidence="2">MarR family transcriptional regulator</fullName>
    </submittedName>
</protein>
<keyword evidence="3" id="KW-1185">Reference proteome</keyword>
<sequence>MDADAKPLPLEQQLSWRLHRLGKLTDAATAAAYAGELGLGVAEARALAAIGAFEPLSVNDLAAHAHLDKAQASRAAQMLVERGSVIKAPSETDARAVVLRLSRPGRALHARALRLIDRRNREIMGCLGAAERRQLLGLVDRLIAHAVPRRPGGSGGDTP</sequence>
<dbReference type="Gene3D" id="1.10.10.10">
    <property type="entry name" value="Winged helix-like DNA-binding domain superfamily/Winged helix DNA-binding domain"/>
    <property type="match status" value="1"/>
</dbReference>
<dbReference type="InterPro" id="IPR036390">
    <property type="entry name" value="WH_DNA-bd_sf"/>
</dbReference>
<evidence type="ECO:0000259" key="1">
    <source>
        <dbReference type="PROSITE" id="PS50995"/>
    </source>
</evidence>
<organism evidence="2 3">
    <name type="scientific">Hydrogenophaga borbori</name>
    <dbReference type="NCBI Taxonomy" id="2294117"/>
    <lineage>
        <taxon>Bacteria</taxon>
        <taxon>Pseudomonadati</taxon>
        <taxon>Pseudomonadota</taxon>
        <taxon>Betaproteobacteria</taxon>
        <taxon>Burkholderiales</taxon>
        <taxon>Comamonadaceae</taxon>
        <taxon>Hydrogenophaga</taxon>
    </lineage>
</organism>
<dbReference type="EMBL" id="QVLS01000001">
    <property type="protein sequence ID" value="RFP82472.1"/>
    <property type="molecule type" value="Genomic_DNA"/>
</dbReference>
<dbReference type="PROSITE" id="PS50995">
    <property type="entry name" value="HTH_MARR_2"/>
    <property type="match status" value="1"/>
</dbReference>
<dbReference type="AlphaFoldDB" id="A0A372EPJ7"/>
<name>A0A372EPJ7_9BURK</name>
<accession>A0A372EPJ7</accession>
<dbReference type="PANTHER" id="PTHR33164">
    <property type="entry name" value="TRANSCRIPTIONAL REGULATOR, MARR FAMILY"/>
    <property type="match status" value="1"/>
</dbReference>
<dbReference type="Pfam" id="PF12802">
    <property type="entry name" value="MarR_2"/>
    <property type="match status" value="1"/>
</dbReference>
<feature type="domain" description="HTH marR-type" evidence="1">
    <location>
        <begin position="11"/>
        <end position="144"/>
    </location>
</feature>